<dbReference type="CDD" id="cd11029">
    <property type="entry name" value="CYP107-like"/>
    <property type="match status" value="1"/>
</dbReference>
<keyword evidence="4" id="KW-1185">Reference proteome</keyword>
<dbReference type="Gene3D" id="1.10.630.10">
    <property type="entry name" value="Cytochrome P450"/>
    <property type="match status" value="1"/>
</dbReference>
<evidence type="ECO:0000256" key="2">
    <source>
        <dbReference type="RuleBase" id="RU000461"/>
    </source>
</evidence>
<dbReference type="PROSITE" id="PS00086">
    <property type="entry name" value="CYTOCHROME_P450"/>
    <property type="match status" value="1"/>
</dbReference>
<keyword evidence="2" id="KW-0408">Iron</keyword>
<dbReference type="PANTHER" id="PTHR46696:SF1">
    <property type="entry name" value="CYTOCHROME P450 YJIB-RELATED"/>
    <property type="match status" value="1"/>
</dbReference>
<dbReference type="EMBL" id="BAAAUV010000009">
    <property type="protein sequence ID" value="GAA3217410.1"/>
    <property type="molecule type" value="Genomic_DNA"/>
</dbReference>
<dbReference type="Pfam" id="PF00067">
    <property type="entry name" value="p450"/>
    <property type="match status" value="1"/>
</dbReference>
<dbReference type="PRINTS" id="PR00359">
    <property type="entry name" value="BP450"/>
</dbReference>
<evidence type="ECO:0000313" key="4">
    <source>
        <dbReference type="Proteomes" id="UP001501237"/>
    </source>
</evidence>
<dbReference type="InterPro" id="IPR017972">
    <property type="entry name" value="Cyt_P450_CS"/>
</dbReference>
<keyword evidence="2" id="KW-0479">Metal-binding</keyword>
<comment type="caution">
    <text evidence="3">The sequence shown here is derived from an EMBL/GenBank/DDBJ whole genome shotgun (WGS) entry which is preliminary data.</text>
</comment>
<dbReference type="Proteomes" id="UP001501237">
    <property type="component" value="Unassembled WGS sequence"/>
</dbReference>
<accession>A0ABP6QBX1</accession>
<dbReference type="PANTHER" id="PTHR46696">
    <property type="entry name" value="P450, PUTATIVE (EUROFUNG)-RELATED"/>
    <property type="match status" value="1"/>
</dbReference>
<comment type="similarity">
    <text evidence="1 2">Belongs to the cytochrome P450 family.</text>
</comment>
<dbReference type="InterPro" id="IPR036396">
    <property type="entry name" value="Cyt_P450_sf"/>
</dbReference>
<keyword evidence="2" id="KW-0503">Monooxygenase</keyword>
<keyword evidence="2" id="KW-0349">Heme</keyword>
<dbReference type="InterPro" id="IPR001128">
    <property type="entry name" value="Cyt_P450"/>
</dbReference>
<keyword evidence="2" id="KW-0560">Oxidoreductase</keyword>
<reference evidence="4" key="1">
    <citation type="journal article" date="2019" name="Int. J. Syst. Evol. Microbiol.">
        <title>The Global Catalogue of Microorganisms (GCM) 10K type strain sequencing project: providing services to taxonomists for standard genome sequencing and annotation.</title>
        <authorList>
            <consortium name="The Broad Institute Genomics Platform"/>
            <consortium name="The Broad Institute Genome Sequencing Center for Infectious Disease"/>
            <person name="Wu L."/>
            <person name="Ma J."/>
        </authorList>
    </citation>
    <scope>NUCLEOTIDE SEQUENCE [LARGE SCALE GENOMIC DNA]</scope>
    <source>
        <strain evidence="4">JCM 9377</strain>
    </source>
</reference>
<evidence type="ECO:0000313" key="3">
    <source>
        <dbReference type="EMBL" id="GAA3217410.1"/>
    </source>
</evidence>
<organism evidence="3 4">
    <name type="scientific">Actinocorallia longicatena</name>
    <dbReference type="NCBI Taxonomy" id="111803"/>
    <lineage>
        <taxon>Bacteria</taxon>
        <taxon>Bacillati</taxon>
        <taxon>Actinomycetota</taxon>
        <taxon>Actinomycetes</taxon>
        <taxon>Streptosporangiales</taxon>
        <taxon>Thermomonosporaceae</taxon>
        <taxon>Actinocorallia</taxon>
    </lineage>
</organism>
<dbReference type="RefSeq" id="WP_344830395.1">
    <property type="nucleotide sequence ID" value="NZ_BAAAUV010000009.1"/>
</dbReference>
<dbReference type="InterPro" id="IPR002397">
    <property type="entry name" value="Cyt_P450_B"/>
</dbReference>
<protein>
    <submittedName>
        <fullName evidence="3">Cytochrome P450</fullName>
    </submittedName>
</protein>
<dbReference type="SUPFAM" id="SSF48264">
    <property type="entry name" value="Cytochrome P450"/>
    <property type="match status" value="1"/>
</dbReference>
<proteinExistence type="inferred from homology"/>
<sequence>MTMDSEFDSDFYADPYPLYARWREEGGVRKVPFPGGLDGWVVTGHADGKAALNDPRLRKETANEIFLTRMDGGDSGTGGALTAHMLNSDPPAHTRLRRLVQKAFTARRVAGLRPRIEEIADALLADMEGRDEVDLVRSFALPLPLLVICELLGVPDADRVPFRAHGERMNDGDKEALFSGFRPMAVYLADLVRAKRKEPGDDLLSDLIRAQEDDDALSDQEITSMAFLLLVAGHETTVGLIANGVRTLLAHPERLAEVRDDPSLLPAAIEEFLRHDGSVNVATLRYTAEPVTIGGTEIPAGEFVHVALIAANRDPAAFPDPDRFDPGRDTGGHLAFGYGIHHCLGAPLARLEAEIAFGRLLARFPAIAASDAPEAWHHALRFRALASLPVRLRARE</sequence>
<name>A0ABP6QBX1_9ACTN</name>
<evidence type="ECO:0000256" key="1">
    <source>
        <dbReference type="ARBA" id="ARBA00010617"/>
    </source>
</evidence>
<gene>
    <name evidence="3" type="ORF">GCM10010468_40130</name>
</gene>